<keyword evidence="1" id="KW-0677">Repeat</keyword>
<dbReference type="Gene3D" id="3.80.10.10">
    <property type="entry name" value="Ribonuclease Inhibitor"/>
    <property type="match status" value="2"/>
</dbReference>
<dbReference type="PANTHER" id="PTHR47186">
    <property type="entry name" value="LEUCINE-RICH REPEAT-CONTAINING PROTEIN 57"/>
    <property type="match status" value="1"/>
</dbReference>
<protein>
    <submittedName>
        <fullName evidence="4">Uncharacterized protein</fullName>
    </submittedName>
</protein>
<dbReference type="InterPro" id="IPR032675">
    <property type="entry name" value="LRR_dom_sf"/>
</dbReference>
<gene>
    <name evidence="4" type="ORF">TIFTF001_034285</name>
</gene>
<evidence type="ECO:0000259" key="2">
    <source>
        <dbReference type="Pfam" id="PF23559"/>
    </source>
</evidence>
<evidence type="ECO:0000259" key="3">
    <source>
        <dbReference type="Pfam" id="PF25019"/>
    </source>
</evidence>
<proteinExistence type="predicted"/>
<organism evidence="4 5">
    <name type="scientific">Ficus carica</name>
    <name type="common">Common fig</name>
    <dbReference type="NCBI Taxonomy" id="3494"/>
    <lineage>
        <taxon>Eukaryota</taxon>
        <taxon>Viridiplantae</taxon>
        <taxon>Streptophyta</taxon>
        <taxon>Embryophyta</taxon>
        <taxon>Tracheophyta</taxon>
        <taxon>Spermatophyta</taxon>
        <taxon>Magnoliopsida</taxon>
        <taxon>eudicotyledons</taxon>
        <taxon>Gunneridae</taxon>
        <taxon>Pentapetalae</taxon>
        <taxon>rosids</taxon>
        <taxon>fabids</taxon>
        <taxon>Rosales</taxon>
        <taxon>Moraceae</taxon>
        <taxon>Ficeae</taxon>
        <taxon>Ficus</taxon>
    </lineage>
</organism>
<evidence type="ECO:0000313" key="4">
    <source>
        <dbReference type="EMBL" id="GMN65215.1"/>
    </source>
</evidence>
<dbReference type="PANTHER" id="PTHR47186:SF18">
    <property type="entry name" value="RX N-TERMINAL DOMAIN-CONTAINING PROTEIN"/>
    <property type="match status" value="1"/>
</dbReference>
<evidence type="ECO:0000313" key="5">
    <source>
        <dbReference type="Proteomes" id="UP001187192"/>
    </source>
</evidence>
<dbReference type="Pfam" id="PF23559">
    <property type="entry name" value="WHD_DRP"/>
    <property type="match status" value="1"/>
</dbReference>
<accession>A0AA88E2H5</accession>
<dbReference type="EMBL" id="BTGU01000221">
    <property type="protein sequence ID" value="GMN65215.1"/>
    <property type="molecule type" value="Genomic_DNA"/>
</dbReference>
<reference evidence="4" key="1">
    <citation type="submission" date="2023-07" db="EMBL/GenBank/DDBJ databases">
        <title>draft genome sequence of fig (Ficus carica).</title>
        <authorList>
            <person name="Takahashi T."/>
            <person name="Nishimura K."/>
        </authorList>
    </citation>
    <scope>NUCLEOTIDE SEQUENCE</scope>
</reference>
<dbReference type="Pfam" id="PF25019">
    <property type="entry name" value="LRR_R13L1-DRL21"/>
    <property type="match status" value="1"/>
</dbReference>
<dbReference type="AlphaFoldDB" id="A0AA88E2H5"/>
<feature type="domain" description="R13L1/DRL21-like LRR repeat region" evidence="3">
    <location>
        <begin position="207"/>
        <end position="332"/>
    </location>
</feature>
<dbReference type="InterPro" id="IPR056789">
    <property type="entry name" value="LRR_R13L1-DRL21"/>
</dbReference>
<dbReference type="SUPFAM" id="SSF52058">
    <property type="entry name" value="L domain-like"/>
    <property type="match status" value="1"/>
</dbReference>
<name>A0AA88E2H5_FICCA</name>
<keyword evidence="5" id="KW-1185">Reference proteome</keyword>
<feature type="domain" description="Disease resistance protein winged helix" evidence="2">
    <location>
        <begin position="1"/>
        <end position="53"/>
    </location>
</feature>
<evidence type="ECO:0000256" key="1">
    <source>
        <dbReference type="ARBA" id="ARBA00022737"/>
    </source>
</evidence>
<dbReference type="InterPro" id="IPR058922">
    <property type="entry name" value="WHD_DRP"/>
</dbReference>
<sequence>MAVGILQPERGKRTEDVGKAYLNSLISRSFFQRSSSWYGSTTLRMHDLVHDLAMRISGEFCSTLDSCNYKDHLTSRTYHLSYHNDNKDVKKLEGLSKITHLKTLLALPLSSHFLDRSKWGGLPVASYHIGTSTVTDTFLHELLLGDGGCLKVLSLSQSSITELPNSIGNLTYLRGTPLKEMPPQLCKLRTLHTLSDFILGENGGSRIKELGELQSMHGSLFISGLENVLDVGDVLQADLKNKKGLTELVLSWDSGKTDDSTKERKVLAALEPHKKVKKLSIGGYGGTTFPEWVAQQSFNDMVEMCLHGCKNCCLLPPLGQLPSLRELRIVSMDGLESIGDEFCGSSLTKPFPSLEILHISRLDSFEKWMFTEVEQKREIFPRLKSILVESCGKLNVGLPEGCFPSLETISIGSCFGEMVSVFPTSQVEIYSAYPSLQSIKLRHCNRLESFSGMGLPSSVKKLGIMGCRMLIANRMNWDLQRCSTLQELSLAGYDSEGDQADSFPDEELLPSALTSLDISSCRNVKFLNGKSLQHLTSLQRFGISFCQELQCLPEEGLPQCSKDSRKAARGMPAYLFFFERHLVEVAESWIVNNRTRQTSLKKGTKLNLIPLQKVFCNFKWLAKTAISPPCTQ</sequence>
<dbReference type="Proteomes" id="UP001187192">
    <property type="component" value="Unassembled WGS sequence"/>
</dbReference>
<comment type="caution">
    <text evidence="4">The sequence shown here is derived from an EMBL/GenBank/DDBJ whole genome shotgun (WGS) entry which is preliminary data.</text>
</comment>